<evidence type="ECO:0000313" key="3">
    <source>
        <dbReference type="Proteomes" id="UP000033423"/>
    </source>
</evidence>
<proteinExistence type="predicted"/>
<accession>A0A0F3GND7</accession>
<comment type="caution">
    <text evidence="2">The sequence shown here is derived from an EMBL/GenBank/DDBJ whole genome shotgun (WGS) entry which is preliminary data.</text>
</comment>
<feature type="transmembrane region" description="Helical" evidence="1">
    <location>
        <begin position="68"/>
        <end position="87"/>
    </location>
</feature>
<reference evidence="2 3" key="1">
    <citation type="submission" date="2015-02" db="EMBL/GenBank/DDBJ databases">
        <title>Single-cell genomics of uncultivated deep-branching MTB reveals a conserved set of magnetosome genes.</title>
        <authorList>
            <person name="Kolinko S."/>
            <person name="Richter M."/>
            <person name="Glockner F.O."/>
            <person name="Brachmann A."/>
            <person name="Schuler D."/>
        </authorList>
    </citation>
    <scope>NUCLEOTIDE SEQUENCE [LARGE SCALE GENOMIC DNA]</scope>
    <source>
        <strain evidence="2">TM-1</strain>
    </source>
</reference>
<protein>
    <submittedName>
        <fullName evidence="2">Membrane protein</fullName>
    </submittedName>
</protein>
<name>A0A0F3GND7_9BACT</name>
<organism evidence="2 3">
    <name type="scientific">Candidatus Magnetobacterium bavaricum</name>
    <dbReference type="NCBI Taxonomy" id="29290"/>
    <lineage>
        <taxon>Bacteria</taxon>
        <taxon>Pseudomonadati</taxon>
        <taxon>Nitrospirota</taxon>
        <taxon>Thermodesulfovibrionia</taxon>
        <taxon>Thermodesulfovibrionales</taxon>
        <taxon>Candidatus Magnetobacteriaceae</taxon>
        <taxon>Candidatus Magnetobacterium</taxon>
    </lineage>
</organism>
<dbReference type="AlphaFoldDB" id="A0A0F3GND7"/>
<keyword evidence="1" id="KW-0812">Transmembrane</keyword>
<keyword evidence="3" id="KW-1185">Reference proteome</keyword>
<dbReference type="Proteomes" id="UP000033423">
    <property type="component" value="Unassembled WGS sequence"/>
</dbReference>
<keyword evidence="1" id="KW-1133">Transmembrane helix</keyword>
<keyword evidence="1" id="KW-0472">Membrane</keyword>
<gene>
    <name evidence="2" type="ORF">MBAV_004406</name>
</gene>
<evidence type="ECO:0000313" key="2">
    <source>
        <dbReference type="EMBL" id="KJU83396.1"/>
    </source>
</evidence>
<feature type="transmembrane region" description="Helical" evidence="1">
    <location>
        <begin position="43"/>
        <end position="61"/>
    </location>
</feature>
<dbReference type="EMBL" id="LACI01001920">
    <property type="protein sequence ID" value="KJU83396.1"/>
    <property type="molecule type" value="Genomic_DNA"/>
</dbReference>
<evidence type="ECO:0000256" key="1">
    <source>
        <dbReference type="SAM" id="Phobius"/>
    </source>
</evidence>
<sequence length="102" mass="10799">MIEMTTLLVKSTSVVCSARALMVCGLIATMITSQAFMSAKLSSVVLMSYSCVSCCLLSCLGSETRMSLIPLVSIPLSMASAMLPPPINPIIVAPSFLLFSIY</sequence>